<name>A0A1E5W747_9POAL</name>
<evidence type="ECO:0000256" key="1">
    <source>
        <dbReference type="SAM" id="MobiDB-lite"/>
    </source>
</evidence>
<keyword evidence="2" id="KW-0472">Membrane</keyword>
<protein>
    <submittedName>
        <fullName evidence="3">Uncharacterized protein</fullName>
    </submittedName>
</protein>
<evidence type="ECO:0000256" key="2">
    <source>
        <dbReference type="SAM" id="Phobius"/>
    </source>
</evidence>
<dbReference type="EMBL" id="LWDX02019450">
    <property type="protein sequence ID" value="OEL33239.1"/>
    <property type="molecule type" value="Genomic_DNA"/>
</dbReference>
<proteinExistence type="predicted"/>
<keyword evidence="4" id="KW-1185">Reference proteome</keyword>
<evidence type="ECO:0000313" key="3">
    <source>
        <dbReference type="EMBL" id="OEL33239.1"/>
    </source>
</evidence>
<dbReference type="PANTHER" id="PTHR33735">
    <property type="entry name" value="EXPRESSED PROTEIN"/>
    <property type="match status" value="1"/>
</dbReference>
<keyword evidence="2" id="KW-0812">Transmembrane</keyword>
<accession>A0A1E5W747</accession>
<feature type="transmembrane region" description="Helical" evidence="2">
    <location>
        <begin position="35"/>
        <end position="56"/>
    </location>
</feature>
<dbReference type="PANTHER" id="PTHR33735:SF10">
    <property type="entry name" value="EXPRESSED PROTEIN"/>
    <property type="match status" value="1"/>
</dbReference>
<reference evidence="3 4" key="1">
    <citation type="submission" date="2016-09" db="EMBL/GenBank/DDBJ databases">
        <title>The draft genome of Dichanthelium oligosanthes: A C3 panicoid grass species.</title>
        <authorList>
            <person name="Studer A.J."/>
            <person name="Schnable J.C."/>
            <person name="Brutnell T.P."/>
        </authorList>
    </citation>
    <scope>NUCLEOTIDE SEQUENCE [LARGE SCALE GENOMIC DNA]</scope>
    <source>
        <strain evidence="4">cv. Kellogg 1175</strain>
        <tissue evidence="3">Leaf</tissue>
    </source>
</reference>
<dbReference type="Proteomes" id="UP000095767">
    <property type="component" value="Unassembled WGS sequence"/>
</dbReference>
<comment type="caution">
    <text evidence="3">The sequence shown here is derived from an EMBL/GenBank/DDBJ whole genome shotgun (WGS) entry which is preliminary data.</text>
</comment>
<feature type="region of interest" description="Disordered" evidence="1">
    <location>
        <begin position="1"/>
        <end position="22"/>
    </location>
</feature>
<evidence type="ECO:0000313" key="4">
    <source>
        <dbReference type="Proteomes" id="UP000095767"/>
    </source>
</evidence>
<sequence>MSSGSSGAADKRPPPALPRQYQDQQRTPFFTWARLAIGSVLAVAAPFLHSIWASFLRIRSEVEMVKARRGRWRRSSRRWPPLRRRYIADKKNHLFMQVDEIEDDVKAIIEPIVDHSKHVHARARHTSTSSQK</sequence>
<organism evidence="3 4">
    <name type="scientific">Dichanthelium oligosanthes</name>
    <dbReference type="NCBI Taxonomy" id="888268"/>
    <lineage>
        <taxon>Eukaryota</taxon>
        <taxon>Viridiplantae</taxon>
        <taxon>Streptophyta</taxon>
        <taxon>Embryophyta</taxon>
        <taxon>Tracheophyta</taxon>
        <taxon>Spermatophyta</taxon>
        <taxon>Magnoliopsida</taxon>
        <taxon>Liliopsida</taxon>
        <taxon>Poales</taxon>
        <taxon>Poaceae</taxon>
        <taxon>PACMAD clade</taxon>
        <taxon>Panicoideae</taxon>
        <taxon>Panicodae</taxon>
        <taxon>Paniceae</taxon>
        <taxon>Dichantheliinae</taxon>
        <taxon>Dichanthelium</taxon>
    </lineage>
</organism>
<dbReference type="OrthoDB" id="783687at2759"/>
<keyword evidence="2" id="KW-1133">Transmembrane helix</keyword>
<gene>
    <name evidence="3" type="ORF">BAE44_0005742</name>
</gene>
<dbReference type="AlphaFoldDB" id="A0A1E5W747"/>